<comment type="caution">
    <text evidence="2">The sequence shown here is derived from an EMBL/GenBank/DDBJ whole genome shotgun (WGS) entry which is preliminary data.</text>
</comment>
<dbReference type="SUPFAM" id="SSF53187">
    <property type="entry name" value="Zn-dependent exopeptidases"/>
    <property type="match status" value="1"/>
</dbReference>
<feature type="non-terminal residue" evidence="2">
    <location>
        <position position="1"/>
    </location>
</feature>
<accession>X1HBN3</accession>
<gene>
    <name evidence="2" type="ORF">S03H2_16708</name>
</gene>
<dbReference type="EMBL" id="BARU01008555">
    <property type="protein sequence ID" value="GAH42728.1"/>
    <property type="molecule type" value="Genomic_DNA"/>
</dbReference>
<dbReference type="PROSITE" id="PS52035">
    <property type="entry name" value="PEPTIDASE_M14"/>
    <property type="match status" value="1"/>
</dbReference>
<dbReference type="GO" id="GO:0008270">
    <property type="term" value="F:zinc ion binding"/>
    <property type="evidence" value="ECO:0007669"/>
    <property type="project" value="InterPro"/>
</dbReference>
<dbReference type="GO" id="GO:0004181">
    <property type="term" value="F:metallocarboxypeptidase activity"/>
    <property type="evidence" value="ECO:0007669"/>
    <property type="project" value="InterPro"/>
</dbReference>
<organism evidence="2">
    <name type="scientific">marine sediment metagenome</name>
    <dbReference type="NCBI Taxonomy" id="412755"/>
    <lineage>
        <taxon>unclassified sequences</taxon>
        <taxon>metagenomes</taxon>
        <taxon>ecological metagenomes</taxon>
    </lineage>
</organism>
<dbReference type="GO" id="GO:0006508">
    <property type="term" value="P:proteolysis"/>
    <property type="evidence" value="ECO:0007669"/>
    <property type="project" value="InterPro"/>
</dbReference>
<dbReference type="InterPro" id="IPR000834">
    <property type="entry name" value="Peptidase_M14"/>
</dbReference>
<name>X1HBN3_9ZZZZ</name>
<reference evidence="2" key="1">
    <citation type="journal article" date="2014" name="Front. Microbiol.">
        <title>High frequency of phylogenetically diverse reductive dehalogenase-homologous genes in deep subseafloor sedimentary metagenomes.</title>
        <authorList>
            <person name="Kawai M."/>
            <person name="Futagami T."/>
            <person name="Toyoda A."/>
            <person name="Takaki Y."/>
            <person name="Nishi S."/>
            <person name="Hori S."/>
            <person name="Arai W."/>
            <person name="Tsubouchi T."/>
            <person name="Morono Y."/>
            <person name="Uchiyama I."/>
            <person name="Ito T."/>
            <person name="Fujiyama A."/>
            <person name="Inagaki F."/>
            <person name="Takami H."/>
        </authorList>
    </citation>
    <scope>NUCLEOTIDE SEQUENCE</scope>
    <source>
        <strain evidence="2">Expedition CK06-06</strain>
    </source>
</reference>
<dbReference type="AlphaFoldDB" id="X1HBN3"/>
<protein>
    <recommendedName>
        <fullName evidence="1">Peptidase M14 domain-containing protein</fullName>
    </recommendedName>
</protein>
<proteinExistence type="predicted"/>
<evidence type="ECO:0000313" key="2">
    <source>
        <dbReference type="EMBL" id="GAH42728.1"/>
    </source>
</evidence>
<evidence type="ECO:0000259" key="1">
    <source>
        <dbReference type="PROSITE" id="PS52035"/>
    </source>
</evidence>
<feature type="domain" description="Peptidase M14" evidence="1">
    <location>
        <begin position="1"/>
        <end position="131"/>
    </location>
</feature>
<dbReference type="Gene3D" id="3.40.630.10">
    <property type="entry name" value="Zn peptidases"/>
    <property type="match status" value="1"/>
</dbReference>
<sequence>DIDGTNLNREWDSTVSTEVNVVRDKLDEIDDNFGVDIFLDWHSQMDGLSDSFIYSYTSQDAYNFFDNLSKWTDFDDNSPGGIGDLGVAKNYGLNRGILSFTVEPSPHYASWTIESLELEGKNTAFAIDEYFTPTFMNSEFDNNMKNADLMTDATSLDQRKQDESALLTSDISIIAIDSGKKHPPENYDIDSNVDLTEKINSAQSGTIIKSHDI</sequence>